<keyword evidence="2" id="KW-1185">Reference proteome</keyword>
<proteinExistence type="predicted"/>
<evidence type="ECO:0000313" key="1">
    <source>
        <dbReference type="EMBL" id="EAP88516.1"/>
    </source>
</evidence>
<dbReference type="STRING" id="216432.CA2559_07135"/>
<dbReference type="RefSeq" id="WP_013187184.1">
    <property type="nucleotide sequence ID" value="NC_014230.1"/>
</dbReference>
<dbReference type="KEGG" id="cat:CA2559_07135"/>
<name>A3U8E9_CROAH</name>
<reference evidence="1 2" key="1">
    <citation type="journal article" date="2010" name="J. Bacteriol.">
        <title>The complete genome sequence of Croceibacter atlanticus HTCC2559T.</title>
        <authorList>
            <person name="Oh H.M."/>
            <person name="Kang I."/>
            <person name="Ferriera S."/>
            <person name="Giovannoni S.J."/>
            <person name="Cho J.C."/>
        </authorList>
    </citation>
    <scope>NUCLEOTIDE SEQUENCE [LARGE SCALE GENOMIC DNA]</scope>
    <source>
        <strain evidence="2">ATCC BAA-628 / HTCC2559 / KCTC 12090</strain>
    </source>
</reference>
<accession>A3U8E9</accession>
<evidence type="ECO:0000313" key="2">
    <source>
        <dbReference type="Proteomes" id="UP000002297"/>
    </source>
</evidence>
<gene>
    <name evidence="1" type="ordered locus">CA2559_07135</name>
</gene>
<dbReference type="eggNOG" id="ENOG5032UMN">
    <property type="taxonomic scope" value="Bacteria"/>
</dbReference>
<dbReference type="GeneID" id="89453201"/>
<protein>
    <submittedName>
        <fullName evidence="1">Uncharacterized protein</fullName>
    </submittedName>
</protein>
<dbReference type="EMBL" id="CP002046">
    <property type="protein sequence ID" value="EAP88516.1"/>
    <property type="molecule type" value="Genomic_DNA"/>
</dbReference>
<dbReference type="Proteomes" id="UP000002297">
    <property type="component" value="Chromosome"/>
</dbReference>
<dbReference type="AlphaFoldDB" id="A3U8E9"/>
<dbReference type="HOGENOM" id="CLU_1599967_0_0_10"/>
<sequence length="200" mass="23750">MKLNKFHHILLPLILVTVLWSCKTEQKDYEYSFNNYPDRFICDSLDTKLIKEAFYSYEEDIYNYNNDPKKKNLMKAMAKWINHAIKEKVTPEQIISERTVTLFKMLKEKHPEFWIKNQGEMTLNLDSPFMTCVFNNIDDNNVKTTFLALKDTNTFKPELVEPLLTGNYSRLAIDPYLNHYAVFQYGFGRMFNKDLTTIKD</sequence>
<dbReference type="OrthoDB" id="1138655at2"/>
<organism evidence="1 2">
    <name type="scientific">Croceibacter atlanticus (strain ATCC BAA-628 / JCM 21780 / CIP 108009 / IAM 15332 / KCTC 12090 / HTCC2559)</name>
    <dbReference type="NCBI Taxonomy" id="216432"/>
    <lineage>
        <taxon>Bacteria</taxon>
        <taxon>Pseudomonadati</taxon>
        <taxon>Bacteroidota</taxon>
        <taxon>Flavobacteriia</taxon>
        <taxon>Flavobacteriales</taxon>
        <taxon>Flavobacteriaceae</taxon>
        <taxon>Croceibacter</taxon>
    </lineage>
</organism>